<evidence type="ECO:0000313" key="4">
    <source>
        <dbReference type="EMBL" id="MDW0109228.1"/>
    </source>
</evidence>
<dbReference type="SUPFAM" id="SSF158791">
    <property type="entry name" value="MgtE N-terminal domain-like"/>
    <property type="match status" value="1"/>
</dbReference>
<evidence type="ECO:0000256" key="2">
    <source>
        <dbReference type="SAM" id="Phobius"/>
    </source>
</evidence>
<protein>
    <recommendedName>
        <fullName evidence="3">Magnesium transporter MgtE intracellular domain-containing protein</fullName>
    </recommendedName>
</protein>
<evidence type="ECO:0000259" key="3">
    <source>
        <dbReference type="Pfam" id="PF03448"/>
    </source>
</evidence>
<name>A0ABU4FWY3_9BACL</name>
<proteinExistence type="predicted"/>
<keyword evidence="1" id="KW-0175">Coiled coil</keyword>
<feature type="coiled-coil region" evidence="1">
    <location>
        <begin position="78"/>
        <end position="140"/>
    </location>
</feature>
<dbReference type="EMBL" id="JAUBDH010000002">
    <property type="protein sequence ID" value="MDW0109228.1"/>
    <property type="molecule type" value="Genomic_DNA"/>
</dbReference>
<sequence>MKQTKNKTTDSFNQERKAGGFFQMLLAWFVIPLIFAIAVLLIIAKVADVDVMEKAKQWTSSIPAVEQKKESISKEKDEKILAERITVMKEELKQKEQQLMDIQDDLKKSDEKNEKLLIAQEKLQAEITALQQSNDDTKKEFGQLVSTFEKMSPKSAAPVITKMNDAKALQLLSRMKADTLAAVLEKMSPEDAAKYTALLSN</sequence>
<accession>A0ABU4FWY3</accession>
<dbReference type="Pfam" id="PF03448">
    <property type="entry name" value="MgtE_N"/>
    <property type="match status" value="1"/>
</dbReference>
<keyword evidence="5" id="KW-1185">Reference proteome</keyword>
<comment type="caution">
    <text evidence="4">The sequence shown here is derived from an EMBL/GenBank/DDBJ whole genome shotgun (WGS) entry which is preliminary data.</text>
</comment>
<dbReference type="Proteomes" id="UP001280629">
    <property type="component" value="Unassembled WGS sequence"/>
</dbReference>
<dbReference type="RefSeq" id="WP_317934664.1">
    <property type="nucleotide sequence ID" value="NZ_JAUBDH010000002.1"/>
</dbReference>
<gene>
    <name evidence="4" type="ORF">QT716_04075</name>
</gene>
<reference evidence="4 5" key="1">
    <citation type="submission" date="2023-06" db="EMBL/GenBank/DDBJ databases">
        <title>Sporosarcina sp. nov., isolated from Korean traditional fermented seafood 'Jeotgal'.</title>
        <authorList>
            <person name="Yang A.-I."/>
            <person name="Shin N.-R."/>
        </authorList>
    </citation>
    <scope>NUCLEOTIDE SEQUENCE [LARGE SCALE GENOMIC DNA]</scope>
    <source>
        <strain evidence="4 5">KCTC3840</strain>
    </source>
</reference>
<evidence type="ECO:0000313" key="5">
    <source>
        <dbReference type="Proteomes" id="UP001280629"/>
    </source>
</evidence>
<organism evidence="4 5">
    <name type="scientific">Sporosarcina aquimarina</name>
    <dbReference type="NCBI Taxonomy" id="114975"/>
    <lineage>
        <taxon>Bacteria</taxon>
        <taxon>Bacillati</taxon>
        <taxon>Bacillota</taxon>
        <taxon>Bacilli</taxon>
        <taxon>Bacillales</taxon>
        <taxon>Caryophanaceae</taxon>
        <taxon>Sporosarcina</taxon>
    </lineage>
</organism>
<keyword evidence="2" id="KW-1133">Transmembrane helix</keyword>
<evidence type="ECO:0000256" key="1">
    <source>
        <dbReference type="SAM" id="Coils"/>
    </source>
</evidence>
<keyword evidence="2" id="KW-0812">Transmembrane</keyword>
<feature type="domain" description="Magnesium transporter MgtE intracellular" evidence="3">
    <location>
        <begin position="145"/>
        <end position="199"/>
    </location>
</feature>
<dbReference type="InterPro" id="IPR006668">
    <property type="entry name" value="Mg_transptr_MgtE_intracell_dom"/>
</dbReference>
<feature type="transmembrane region" description="Helical" evidence="2">
    <location>
        <begin position="21"/>
        <end position="44"/>
    </location>
</feature>
<keyword evidence="2" id="KW-0472">Membrane</keyword>